<protein>
    <recommendedName>
        <fullName evidence="3">NADPH-dependent FMN reductase-like domain-containing protein</fullName>
    </recommendedName>
</protein>
<dbReference type="Proteomes" id="UP000183815">
    <property type="component" value="Unassembled WGS sequence"/>
</dbReference>
<evidence type="ECO:0000313" key="5">
    <source>
        <dbReference type="Proteomes" id="UP000183815"/>
    </source>
</evidence>
<dbReference type="PANTHER" id="PTHR30543">
    <property type="entry name" value="CHROMATE REDUCTASE"/>
    <property type="match status" value="1"/>
</dbReference>
<evidence type="ECO:0000256" key="1">
    <source>
        <dbReference type="ARBA" id="ARBA00001966"/>
    </source>
</evidence>
<comment type="caution">
    <text evidence="4">The sequence shown here is derived from an EMBL/GenBank/DDBJ whole genome shotgun (WGS) entry which is preliminary data.</text>
</comment>
<comment type="cofactor">
    <cofactor evidence="1">
        <name>[4Fe-4S] cluster</name>
        <dbReference type="ChEBI" id="CHEBI:49883"/>
    </cofactor>
</comment>
<evidence type="ECO:0000256" key="2">
    <source>
        <dbReference type="ARBA" id="ARBA00038292"/>
    </source>
</evidence>
<dbReference type="Gene3D" id="3.40.50.360">
    <property type="match status" value="1"/>
</dbReference>
<accession>A0A1J5THF6</accession>
<dbReference type="Pfam" id="PF03358">
    <property type="entry name" value="FMN_red"/>
    <property type="match status" value="1"/>
</dbReference>
<gene>
    <name evidence="4" type="ORF">BEU04_00995</name>
</gene>
<dbReference type="GO" id="GO:0010181">
    <property type="term" value="F:FMN binding"/>
    <property type="evidence" value="ECO:0007669"/>
    <property type="project" value="TreeGrafter"/>
</dbReference>
<reference evidence="4 5" key="1">
    <citation type="submission" date="2016-08" db="EMBL/GenBank/DDBJ databases">
        <title>New Insights into Marine Group III Euryarchaeota, from dark to light.</title>
        <authorList>
            <person name="Haro-Moreno J.M."/>
            <person name="Rodriguez-Valera F."/>
            <person name="Lopez-Garcia P."/>
            <person name="Moreira D."/>
            <person name="Martin-Cuadrado A.B."/>
        </authorList>
    </citation>
    <scope>NUCLEOTIDE SEQUENCE [LARGE SCALE GENOMIC DNA]</scope>
    <source>
        <strain evidence="4">CG-Bathy1</strain>
    </source>
</reference>
<dbReference type="EMBL" id="MIYU01000001">
    <property type="protein sequence ID" value="OIR20409.1"/>
    <property type="molecule type" value="Genomic_DNA"/>
</dbReference>
<name>A0A1J5THF6_9ARCH</name>
<dbReference type="GO" id="GO:0016491">
    <property type="term" value="F:oxidoreductase activity"/>
    <property type="evidence" value="ECO:0007669"/>
    <property type="project" value="InterPro"/>
</dbReference>
<dbReference type="AlphaFoldDB" id="A0A1J5THF6"/>
<dbReference type="InterPro" id="IPR029039">
    <property type="entry name" value="Flavoprotein-like_sf"/>
</dbReference>
<dbReference type="GO" id="GO:0005829">
    <property type="term" value="C:cytosol"/>
    <property type="evidence" value="ECO:0007669"/>
    <property type="project" value="TreeGrafter"/>
</dbReference>
<comment type="similarity">
    <text evidence="2">Belongs to the SsuE family. Isf subfamily.</text>
</comment>
<evidence type="ECO:0000259" key="3">
    <source>
        <dbReference type="Pfam" id="PF03358"/>
    </source>
</evidence>
<dbReference type="PANTHER" id="PTHR30543:SF28">
    <property type="entry name" value="NADPH-DEPENDENT FMN REDUCTASE-LIKE DOMAIN-CONTAINING PROTEIN"/>
    <property type="match status" value="1"/>
</dbReference>
<feature type="domain" description="NADPH-dependent FMN reductase-like" evidence="3">
    <location>
        <begin position="1"/>
        <end position="139"/>
    </location>
</feature>
<dbReference type="SUPFAM" id="SSF52218">
    <property type="entry name" value="Flavoproteins"/>
    <property type="match status" value="1"/>
</dbReference>
<dbReference type="InterPro" id="IPR050712">
    <property type="entry name" value="NAD(P)H-dep_reductase"/>
</dbReference>
<organism evidence="4 5">
    <name type="scientific">Marine Group III euryarchaeote CG-Bathy1</name>
    <dbReference type="NCBI Taxonomy" id="1889001"/>
    <lineage>
        <taxon>Archaea</taxon>
        <taxon>Methanobacteriati</taxon>
        <taxon>Thermoplasmatota</taxon>
        <taxon>Thermoplasmata</taxon>
        <taxon>Candidatus Thermoprofundales</taxon>
    </lineage>
</organism>
<sequence>MKHLIISCSLRPGSNSRKMATELHNQLKKKNVESELMDLRDYDIPICDGDKCYDHETTIMLRKKVEEAKCVVISTPVYNFNVSSTAKNFVELTGRMWEGKIAGFMSAAGGRSSYMSVMSLANSLMLDFRVVIIPKHVHAEKTSFKEDKIEKEIEERIEELANDVIKFSNAL</sequence>
<dbReference type="InterPro" id="IPR005025">
    <property type="entry name" value="FMN_Rdtase-like_dom"/>
</dbReference>
<evidence type="ECO:0000313" key="4">
    <source>
        <dbReference type="EMBL" id="OIR20409.1"/>
    </source>
</evidence>
<proteinExistence type="inferred from homology"/>